<dbReference type="CDD" id="cd06261">
    <property type="entry name" value="TM_PBP2"/>
    <property type="match status" value="1"/>
</dbReference>
<feature type="transmembrane region" description="Helical" evidence="8">
    <location>
        <begin position="7"/>
        <end position="31"/>
    </location>
</feature>
<dbReference type="PROSITE" id="PS50928">
    <property type="entry name" value="ABC_TM1"/>
    <property type="match status" value="1"/>
</dbReference>
<dbReference type="PANTHER" id="PTHR42929:SF5">
    <property type="entry name" value="ABC TRANSPORTER PERMEASE PROTEIN"/>
    <property type="match status" value="1"/>
</dbReference>
<evidence type="ECO:0000256" key="7">
    <source>
        <dbReference type="ARBA" id="ARBA00023136"/>
    </source>
</evidence>
<evidence type="ECO:0000256" key="4">
    <source>
        <dbReference type="ARBA" id="ARBA00022475"/>
    </source>
</evidence>
<dbReference type="PANTHER" id="PTHR42929">
    <property type="entry name" value="INNER MEMBRANE ABC TRANSPORTER PERMEASE PROTEIN YDCU-RELATED-RELATED"/>
    <property type="match status" value="1"/>
</dbReference>
<proteinExistence type="inferred from homology"/>
<evidence type="ECO:0000256" key="3">
    <source>
        <dbReference type="ARBA" id="ARBA00022448"/>
    </source>
</evidence>
<evidence type="ECO:0000256" key="8">
    <source>
        <dbReference type="RuleBase" id="RU363032"/>
    </source>
</evidence>
<keyword evidence="5 8" id="KW-0812">Transmembrane</keyword>
<evidence type="ECO:0000256" key="6">
    <source>
        <dbReference type="ARBA" id="ARBA00022989"/>
    </source>
</evidence>
<comment type="similarity">
    <text evidence="2">Belongs to the binding-protein-dependent transport system permease family. CysTW subfamily.</text>
</comment>
<dbReference type="KEGG" id="bbh:BN112_1762"/>
<accession>A0A0C6P1T2</accession>
<dbReference type="RefSeq" id="WP_015064168.1">
    <property type="nucleotide sequence ID" value="NC_019382.1"/>
</dbReference>
<feature type="transmembrane region" description="Helical" evidence="8">
    <location>
        <begin position="239"/>
        <end position="262"/>
    </location>
</feature>
<dbReference type="EMBL" id="HE965806">
    <property type="protein sequence ID" value="CCJ53679.1"/>
    <property type="molecule type" value="Genomic_DNA"/>
</dbReference>
<dbReference type="Pfam" id="PF00528">
    <property type="entry name" value="BPD_transp_1"/>
    <property type="match status" value="1"/>
</dbReference>
<evidence type="ECO:0000259" key="9">
    <source>
        <dbReference type="PROSITE" id="PS50928"/>
    </source>
</evidence>
<keyword evidence="3 8" id="KW-0813">Transport</keyword>
<gene>
    <name evidence="10" type="ORF">BN112_1762</name>
</gene>
<feature type="domain" description="ABC transmembrane type-1" evidence="9">
    <location>
        <begin position="56"/>
        <end position="262"/>
    </location>
</feature>
<evidence type="ECO:0000313" key="10">
    <source>
        <dbReference type="EMBL" id="CCJ53679.1"/>
    </source>
</evidence>
<keyword evidence="4" id="KW-1003">Cell membrane</keyword>
<evidence type="ECO:0000256" key="1">
    <source>
        <dbReference type="ARBA" id="ARBA00004651"/>
    </source>
</evidence>
<dbReference type="HOGENOM" id="CLU_016047_18_2_4"/>
<comment type="subcellular location">
    <subcellularLocation>
        <location evidence="1 8">Cell membrane</location>
        <topology evidence="1 8">Multi-pass membrane protein</topology>
    </subcellularLocation>
</comment>
<dbReference type="InterPro" id="IPR000515">
    <property type="entry name" value="MetI-like"/>
</dbReference>
<feature type="transmembrane region" description="Helical" evidence="8">
    <location>
        <begin position="145"/>
        <end position="167"/>
    </location>
</feature>
<sequence>MRRSLPALLVLPAAVLIGGMFLLPVLRILAISFTEPHAGLGNYAALFTEPLYLKIMATTARICAWTTLIALGLGYVLAYVMANSSPRMRSWMIIGLLVPFWLSVLVRAFAWVLLLAREGSVNATLMALGVIDSPLALLRNETGVLIGMVHYMIPYAVLPMLTNMLGIDRSLMAAARALGAGPVATFLRVYLPLSLPGVLAAGVLVFIFSLGFFITPALLGGGKTVMVAQYIEFGISETMNWGISTAFAATLLVAVIMSLVLVSRVVRVPSLFGAP</sequence>
<dbReference type="OrthoDB" id="9808619at2"/>
<evidence type="ECO:0000256" key="2">
    <source>
        <dbReference type="ARBA" id="ARBA00007069"/>
    </source>
</evidence>
<feature type="transmembrane region" description="Helical" evidence="8">
    <location>
        <begin position="51"/>
        <end position="79"/>
    </location>
</feature>
<feature type="transmembrane region" description="Helical" evidence="8">
    <location>
        <begin position="198"/>
        <end position="219"/>
    </location>
</feature>
<dbReference type="SUPFAM" id="SSF161098">
    <property type="entry name" value="MetI-like"/>
    <property type="match status" value="1"/>
</dbReference>
<dbReference type="AlphaFoldDB" id="A0A0C6P1T2"/>
<dbReference type="Proteomes" id="UP000007564">
    <property type="component" value="Chromosome"/>
</dbReference>
<dbReference type="GO" id="GO:0005886">
    <property type="term" value="C:plasma membrane"/>
    <property type="evidence" value="ECO:0007669"/>
    <property type="project" value="UniProtKB-SubCell"/>
</dbReference>
<keyword evidence="6 8" id="KW-1133">Transmembrane helix</keyword>
<protein>
    <submittedName>
        <fullName evidence="10">Putative ABC transporter, permease protein</fullName>
    </submittedName>
</protein>
<evidence type="ECO:0000256" key="5">
    <source>
        <dbReference type="ARBA" id="ARBA00022692"/>
    </source>
</evidence>
<name>A0A0C6P1T2_BORBO</name>
<feature type="transmembrane region" description="Helical" evidence="8">
    <location>
        <begin position="91"/>
        <end position="114"/>
    </location>
</feature>
<evidence type="ECO:0000313" key="11">
    <source>
        <dbReference type="Proteomes" id="UP000007564"/>
    </source>
</evidence>
<keyword evidence="7 8" id="KW-0472">Membrane</keyword>
<dbReference type="InterPro" id="IPR035906">
    <property type="entry name" value="MetI-like_sf"/>
</dbReference>
<organism evidence="10 11">
    <name type="scientific">Bordetella bronchiseptica 253</name>
    <dbReference type="NCBI Taxonomy" id="568707"/>
    <lineage>
        <taxon>Bacteria</taxon>
        <taxon>Pseudomonadati</taxon>
        <taxon>Pseudomonadota</taxon>
        <taxon>Betaproteobacteria</taxon>
        <taxon>Burkholderiales</taxon>
        <taxon>Alcaligenaceae</taxon>
        <taxon>Bordetella</taxon>
    </lineage>
</organism>
<reference evidence="10 11" key="1">
    <citation type="journal article" date="2012" name="BMC Genomics">
        <title>Comparative genomics of the classical Bordetella subspecies: the evolution and exchange of virulence-associated diversity amongst closely related pathogens.</title>
        <authorList>
            <person name="Park J."/>
            <person name="Zhang Y."/>
            <person name="Buboltz A.M."/>
            <person name="Zhang X."/>
            <person name="Schuster S.C."/>
            <person name="Ahuja U."/>
            <person name="Liu M."/>
            <person name="Miller J.F."/>
            <person name="Sebaihia M."/>
            <person name="Bentley S.D."/>
            <person name="Parkhill J."/>
            <person name="Harvill E.T."/>
        </authorList>
    </citation>
    <scope>NUCLEOTIDE SEQUENCE [LARGE SCALE GENOMIC DNA]</scope>
    <source>
        <strain evidence="10 11">253</strain>
    </source>
</reference>
<dbReference type="Gene3D" id="1.10.3720.10">
    <property type="entry name" value="MetI-like"/>
    <property type="match status" value="1"/>
</dbReference>
<dbReference type="GO" id="GO:0055085">
    <property type="term" value="P:transmembrane transport"/>
    <property type="evidence" value="ECO:0007669"/>
    <property type="project" value="InterPro"/>
</dbReference>